<evidence type="ECO:0000313" key="9">
    <source>
        <dbReference type="EMBL" id="CUS21783.1"/>
    </source>
</evidence>
<proteinExistence type="inferred from homology"/>
<dbReference type="EMBL" id="LN890563">
    <property type="protein sequence ID" value="CUS21783.1"/>
    <property type="molecule type" value="Genomic_DNA"/>
</dbReference>
<comment type="cofactor">
    <cofactor evidence="1 6">
        <name>FAD</name>
        <dbReference type="ChEBI" id="CHEBI:57692"/>
    </cofactor>
</comment>
<evidence type="ECO:0000256" key="2">
    <source>
        <dbReference type="ARBA" id="ARBA00006105"/>
    </source>
</evidence>
<keyword evidence="7" id="KW-0812">Transmembrane</keyword>
<keyword evidence="7" id="KW-0472">Membrane</keyword>
<name>A0A0P1KS85_9SACH</name>
<organism evidence="9 10">
    <name type="scientific">Lachancea quebecensis</name>
    <dbReference type="NCBI Taxonomy" id="1654605"/>
    <lineage>
        <taxon>Eukaryota</taxon>
        <taxon>Fungi</taxon>
        <taxon>Dikarya</taxon>
        <taxon>Ascomycota</taxon>
        <taxon>Saccharomycotina</taxon>
        <taxon>Saccharomycetes</taxon>
        <taxon>Saccharomycetales</taxon>
        <taxon>Saccharomycetaceae</taxon>
        <taxon>Lachancea</taxon>
    </lineage>
</organism>
<comment type="similarity">
    <text evidence="2">Belongs to the flavoprotein pyridine nucleotide cytochrome reductase family.</text>
</comment>
<feature type="binding site" evidence="6">
    <location>
        <position position="117"/>
    </location>
    <ligand>
        <name>FAD</name>
        <dbReference type="ChEBI" id="CHEBI:57692"/>
    </ligand>
</feature>
<dbReference type="SUPFAM" id="SSF52343">
    <property type="entry name" value="Ferredoxin reductase-like, C-terminal NADP-linked domain"/>
    <property type="match status" value="1"/>
</dbReference>
<evidence type="ECO:0000259" key="8">
    <source>
        <dbReference type="PROSITE" id="PS51384"/>
    </source>
</evidence>
<keyword evidence="3 6" id="KW-0285">Flavoprotein</keyword>
<evidence type="ECO:0000256" key="7">
    <source>
        <dbReference type="SAM" id="Phobius"/>
    </source>
</evidence>
<dbReference type="InterPro" id="IPR001834">
    <property type="entry name" value="CBR-like"/>
</dbReference>
<dbReference type="Gene3D" id="2.40.30.10">
    <property type="entry name" value="Translation factors"/>
    <property type="match status" value="1"/>
</dbReference>
<dbReference type="InterPro" id="IPR017927">
    <property type="entry name" value="FAD-bd_FR_type"/>
</dbReference>
<dbReference type="GO" id="GO:0016491">
    <property type="term" value="F:oxidoreductase activity"/>
    <property type="evidence" value="ECO:0007669"/>
    <property type="project" value="UniProtKB-KW"/>
</dbReference>
<dbReference type="SUPFAM" id="SSF63380">
    <property type="entry name" value="Riboflavin synthase domain-like"/>
    <property type="match status" value="1"/>
</dbReference>
<dbReference type="InterPro" id="IPR039261">
    <property type="entry name" value="FNR_nucleotide-bd"/>
</dbReference>
<sequence>MVLKAWFRYRQAFQKLSSGRRFNNPFFSVRNLAFGGLSTVALGGLLYYHKRDSNIELSEDYFTKYQVTQNLRLDDEHTMLELKPLRPQSTNLWELMKSKKLWSVQIKQPEIMVVRNYTPLPLQKLEDGNFVALEEGDNAGGKFWLYLKKYKQGEVARWLSKLPEGHVIELRGPFIDFEFPHLPDHNTFQTPRESTQQSYTTVYDILACTAGTGIAPVMQLLLTAGDPRKVQLLHSCRSKSDLGPLYSFFNQLEHTGRLQFHLFESTAGRDIRQIQSEALKLIPMPSGNQRNIPARLEDKLHPSFALVCGPDPYITTVSGTKYDLSQGPVEGLLSQRGWSERNVYKLS</sequence>
<dbReference type="GO" id="GO:0005739">
    <property type="term" value="C:mitochondrion"/>
    <property type="evidence" value="ECO:0007669"/>
    <property type="project" value="TreeGrafter"/>
</dbReference>
<evidence type="ECO:0000256" key="1">
    <source>
        <dbReference type="ARBA" id="ARBA00001974"/>
    </source>
</evidence>
<dbReference type="PANTHER" id="PTHR19370:SF189">
    <property type="entry name" value="CYTOCHROME C MITOCHONDRIAL IMPORT FACTOR CYC2"/>
    <property type="match status" value="1"/>
</dbReference>
<dbReference type="PANTHER" id="PTHR19370">
    <property type="entry name" value="NADH-CYTOCHROME B5 REDUCTASE"/>
    <property type="match status" value="1"/>
</dbReference>
<dbReference type="PROSITE" id="PS51384">
    <property type="entry name" value="FAD_FR"/>
    <property type="match status" value="1"/>
</dbReference>
<keyword evidence="5" id="KW-0560">Oxidoreductase</keyword>
<dbReference type="Gene3D" id="3.40.50.80">
    <property type="entry name" value="Nucleotide-binding domain of ferredoxin-NADP reductase (FNR) module"/>
    <property type="match status" value="1"/>
</dbReference>
<feature type="binding site" evidence="6">
    <location>
        <position position="155"/>
    </location>
    <ligand>
        <name>FAD</name>
        <dbReference type="ChEBI" id="CHEBI:57692"/>
    </ligand>
</feature>
<dbReference type="InterPro" id="IPR017938">
    <property type="entry name" value="Riboflavin_synthase-like_b-brl"/>
</dbReference>
<keyword evidence="4 6" id="KW-0274">FAD</keyword>
<evidence type="ECO:0000256" key="6">
    <source>
        <dbReference type="PIRSR" id="PIRSR601834-1"/>
    </source>
</evidence>
<feature type="binding site" evidence="6">
    <location>
        <position position="115"/>
    </location>
    <ligand>
        <name>FAD</name>
        <dbReference type="ChEBI" id="CHEBI:57692"/>
    </ligand>
</feature>
<protein>
    <submittedName>
        <fullName evidence="9">LAQU0S04e00694g1_1</fullName>
    </submittedName>
</protein>
<dbReference type="OrthoDB" id="432685at2759"/>
<feature type="transmembrane region" description="Helical" evidence="7">
    <location>
        <begin position="29"/>
        <end position="48"/>
    </location>
</feature>
<keyword evidence="10" id="KW-1185">Reference proteome</keyword>
<keyword evidence="7" id="KW-1133">Transmembrane helix</keyword>
<accession>A0A0P1KS85</accession>
<dbReference type="Proteomes" id="UP000236544">
    <property type="component" value="Unassembled WGS sequence"/>
</dbReference>
<dbReference type="CDD" id="cd06183">
    <property type="entry name" value="cyt_b5_reduct_like"/>
    <property type="match status" value="1"/>
</dbReference>
<feature type="domain" description="FAD-binding FR-type" evidence="8">
    <location>
        <begin position="60"/>
        <end position="180"/>
    </location>
</feature>
<dbReference type="AlphaFoldDB" id="A0A0P1KS85"/>
<evidence type="ECO:0000313" key="10">
    <source>
        <dbReference type="Proteomes" id="UP000236544"/>
    </source>
</evidence>
<gene>
    <name evidence="9" type="ORF">LAQU0_S04e00694g</name>
</gene>
<evidence type="ECO:0000256" key="3">
    <source>
        <dbReference type="ARBA" id="ARBA00022630"/>
    </source>
</evidence>
<evidence type="ECO:0000256" key="4">
    <source>
        <dbReference type="ARBA" id="ARBA00022827"/>
    </source>
</evidence>
<feature type="binding site" evidence="6">
    <location>
        <position position="148"/>
    </location>
    <ligand>
        <name>FAD</name>
        <dbReference type="ChEBI" id="CHEBI:57692"/>
    </ligand>
</feature>
<reference evidence="10" key="1">
    <citation type="submission" date="2015-10" db="EMBL/GenBank/DDBJ databases">
        <authorList>
            <person name="Devillers H."/>
        </authorList>
    </citation>
    <scope>NUCLEOTIDE SEQUENCE [LARGE SCALE GENOMIC DNA]</scope>
</reference>
<evidence type="ECO:0000256" key="5">
    <source>
        <dbReference type="ARBA" id="ARBA00023002"/>
    </source>
</evidence>